<proteinExistence type="predicted"/>
<keyword evidence="1" id="KW-0732">Signal</keyword>
<dbReference type="Proteomes" id="UP000887566">
    <property type="component" value="Unplaced"/>
</dbReference>
<dbReference type="PROSITE" id="PS51257">
    <property type="entry name" value="PROKAR_LIPOPROTEIN"/>
    <property type="match status" value="1"/>
</dbReference>
<accession>A0A914WDM7</accession>
<evidence type="ECO:0000313" key="2">
    <source>
        <dbReference type="Proteomes" id="UP000887566"/>
    </source>
</evidence>
<feature type="chain" id="PRO_5037640698" evidence="1">
    <location>
        <begin position="29"/>
        <end position="148"/>
    </location>
</feature>
<evidence type="ECO:0000313" key="3">
    <source>
        <dbReference type="WBParaSite" id="PSAMB.scaffold3619size17564.g22059.t1"/>
    </source>
</evidence>
<feature type="signal peptide" evidence="1">
    <location>
        <begin position="1"/>
        <end position="28"/>
    </location>
</feature>
<name>A0A914WDM7_9BILA</name>
<evidence type="ECO:0000256" key="1">
    <source>
        <dbReference type="SAM" id="SignalP"/>
    </source>
</evidence>
<reference evidence="3" key="1">
    <citation type="submission" date="2022-11" db="UniProtKB">
        <authorList>
            <consortium name="WormBaseParasite"/>
        </authorList>
    </citation>
    <scope>IDENTIFICATION</scope>
</reference>
<dbReference type="AlphaFoldDB" id="A0A914WDM7"/>
<dbReference type="WBParaSite" id="PSAMB.scaffold3619size17564.g22059.t1">
    <property type="protein sequence ID" value="PSAMB.scaffold3619size17564.g22059.t1"/>
    <property type="gene ID" value="PSAMB.scaffold3619size17564.g22059"/>
</dbReference>
<organism evidence="2 3">
    <name type="scientific">Plectus sambesii</name>
    <dbReference type="NCBI Taxonomy" id="2011161"/>
    <lineage>
        <taxon>Eukaryota</taxon>
        <taxon>Metazoa</taxon>
        <taxon>Ecdysozoa</taxon>
        <taxon>Nematoda</taxon>
        <taxon>Chromadorea</taxon>
        <taxon>Plectida</taxon>
        <taxon>Plectina</taxon>
        <taxon>Plectoidea</taxon>
        <taxon>Plectidae</taxon>
        <taxon>Plectus</taxon>
    </lineage>
</organism>
<sequence length="148" mass="17299">MRLKQRLFHQCILLAMLYGCETWALTKAMEDHLAKAQHWMERCILRVQLRDQQPNALLRGITKLHDIIECARRRKWRFAAKIAALDATRWTRTMTSWTPDATRPVGGPSRHWVDELCGVAGSDWLRATVLPSWNSMESHFICKNRKSE</sequence>
<keyword evidence="2" id="KW-1185">Reference proteome</keyword>
<protein>
    <submittedName>
        <fullName evidence="3">Uncharacterized protein</fullName>
    </submittedName>
</protein>